<dbReference type="AlphaFoldDB" id="A0AAW1R020"/>
<dbReference type="InterPro" id="IPR001701">
    <property type="entry name" value="Glyco_hydro_9"/>
</dbReference>
<comment type="catalytic activity">
    <reaction evidence="1">
        <text>Endohydrolysis of (1-&gt;4)-beta-D-glucosidic linkages in cellulose, lichenin and cereal beta-D-glucans.</text>
        <dbReference type="EC" id="3.2.1.4"/>
    </reaction>
</comment>
<name>A0AAW1R020_9CHLO</name>
<dbReference type="EMBL" id="JALJOS010000019">
    <property type="protein sequence ID" value="KAK9827011.1"/>
    <property type="molecule type" value="Genomic_DNA"/>
</dbReference>
<evidence type="ECO:0000256" key="6">
    <source>
        <dbReference type="ARBA" id="ARBA00023277"/>
    </source>
</evidence>
<evidence type="ECO:0000256" key="9">
    <source>
        <dbReference type="SAM" id="SignalP"/>
    </source>
</evidence>
<proteinExistence type="inferred from homology"/>
<keyword evidence="8" id="KW-0624">Polysaccharide degradation</keyword>
<feature type="signal peptide" evidence="9">
    <location>
        <begin position="1"/>
        <end position="19"/>
    </location>
</feature>
<keyword evidence="6" id="KW-0119">Carbohydrate metabolism</keyword>
<evidence type="ECO:0000256" key="1">
    <source>
        <dbReference type="ARBA" id="ARBA00000966"/>
    </source>
</evidence>
<feature type="domain" description="Glycoside hydrolase family 9" evidence="10">
    <location>
        <begin position="77"/>
        <end position="494"/>
    </location>
</feature>
<reference evidence="11 12" key="1">
    <citation type="journal article" date="2024" name="Nat. Commun.">
        <title>Phylogenomics reveals the evolutionary origins of lichenization in chlorophyte algae.</title>
        <authorList>
            <person name="Puginier C."/>
            <person name="Libourel C."/>
            <person name="Otte J."/>
            <person name="Skaloud P."/>
            <person name="Haon M."/>
            <person name="Grisel S."/>
            <person name="Petersen M."/>
            <person name="Berrin J.G."/>
            <person name="Delaux P.M."/>
            <person name="Dal Grande F."/>
            <person name="Keller J."/>
        </authorList>
    </citation>
    <scope>NUCLEOTIDE SEQUENCE [LARGE SCALE GENOMIC DNA]</scope>
    <source>
        <strain evidence="11 12">SAG 2145</strain>
    </source>
</reference>
<dbReference type="PANTHER" id="PTHR22298">
    <property type="entry name" value="ENDO-1,4-BETA-GLUCANASE"/>
    <property type="match status" value="1"/>
</dbReference>
<dbReference type="InterPro" id="IPR008928">
    <property type="entry name" value="6-hairpin_glycosidase_sf"/>
</dbReference>
<dbReference type="Pfam" id="PF00759">
    <property type="entry name" value="Glyco_hydro_9"/>
    <property type="match status" value="1"/>
</dbReference>
<evidence type="ECO:0000256" key="4">
    <source>
        <dbReference type="ARBA" id="ARBA00022801"/>
    </source>
</evidence>
<keyword evidence="4" id="KW-0378">Hydrolase</keyword>
<dbReference type="SUPFAM" id="SSF48208">
    <property type="entry name" value="Six-hairpin glycosidases"/>
    <property type="match status" value="1"/>
</dbReference>
<comment type="similarity">
    <text evidence="2">Belongs to the glycosyl hydrolase 9 (cellulase E) family.</text>
</comment>
<gene>
    <name evidence="11" type="ORF">WJX74_003552</name>
</gene>
<evidence type="ECO:0000256" key="5">
    <source>
        <dbReference type="ARBA" id="ARBA00023001"/>
    </source>
</evidence>
<keyword evidence="12" id="KW-1185">Reference proteome</keyword>
<evidence type="ECO:0000259" key="10">
    <source>
        <dbReference type="Pfam" id="PF00759"/>
    </source>
</evidence>
<evidence type="ECO:0000313" key="11">
    <source>
        <dbReference type="EMBL" id="KAK9827011.1"/>
    </source>
</evidence>
<evidence type="ECO:0000256" key="2">
    <source>
        <dbReference type="ARBA" id="ARBA00007072"/>
    </source>
</evidence>
<dbReference type="Proteomes" id="UP001438707">
    <property type="component" value="Unassembled WGS sequence"/>
</dbReference>
<feature type="chain" id="PRO_5043576035" description="cellulase" evidence="9">
    <location>
        <begin position="20"/>
        <end position="512"/>
    </location>
</feature>
<dbReference type="GO" id="GO:0008810">
    <property type="term" value="F:cellulase activity"/>
    <property type="evidence" value="ECO:0007669"/>
    <property type="project" value="UniProtKB-EC"/>
</dbReference>
<keyword evidence="9" id="KW-0732">Signal</keyword>
<evidence type="ECO:0000256" key="7">
    <source>
        <dbReference type="ARBA" id="ARBA00023295"/>
    </source>
</evidence>
<organism evidence="11 12">
    <name type="scientific">Apatococcus lobatus</name>
    <dbReference type="NCBI Taxonomy" id="904363"/>
    <lineage>
        <taxon>Eukaryota</taxon>
        <taxon>Viridiplantae</taxon>
        <taxon>Chlorophyta</taxon>
        <taxon>core chlorophytes</taxon>
        <taxon>Trebouxiophyceae</taxon>
        <taxon>Chlorellales</taxon>
        <taxon>Chlorellaceae</taxon>
        <taxon>Apatococcus</taxon>
    </lineage>
</organism>
<comment type="caution">
    <text evidence="11">The sequence shown here is derived from an EMBL/GenBank/DDBJ whole genome shotgun (WGS) entry which is preliminary data.</text>
</comment>
<evidence type="ECO:0000256" key="3">
    <source>
        <dbReference type="ARBA" id="ARBA00012601"/>
    </source>
</evidence>
<protein>
    <recommendedName>
        <fullName evidence="3">cellulase</fullName>
        <ecNumber evidence="3">3.2.1.4</ecNumber>
    </recommendedName>
</protein>
<dbReference type="InterPro" id="IPR012341">
    <property type="entry name" value="6hp_glycosidase-like_sf"/>
</dbReference>
<evidence type="ECO:0000256" key="8">
    <source>
        <dbReference type="ARBA" id="ARBA00023326"/>
    </source>
</evidence>
<sequence length="512" mass="54166">MLPVITLVCLCLPAPFVSTASFDASAAQRRAAFANVGAPVTNVSLPVLDGISSLTPNTTFVIPNASSSVESAGAFDYRQALRLPWQYLKAERLGKLPADNGIPWRADSFLDDPVPNGLADAGDFLVCNFPLGQSLTLLGLSLVEFGEGYAAAGATADALDALRWGLDFLVASRVSDTETVVQVGNSGTSHSFWLPAEQADRAEGARPAYKVSPSVPGSDVQGAMAGALAVGSIVYSDEDDAYSRHLLANARDLYALATSFPGTYNSVQDAAAIYPSSGFQDDLAFAGALLHLKTNESHYLSDAQRYYGQAGELSTYGFSWDTKNAGAALYLGLLLPQPAAQPYLQAVSSYLDSFKDGKNGVTLTPKGFSFLSKWSSLRYSLSAATIGSIYAKRVPSDPSTHHFQCWVQRQVDIVLGSNAGFSYLIGFGSKYPQQPHNRGSSCKGPTGVCGFDTFNSAAPNPNTLIGAMVGGPDANDAYKDIRNNFEQNEPSIDGITSLLSPLAYTASSSIQC</sequence>
<accession>A0AAW1R020</accession>
<dbReference type="EC" id="3.2.1.4" evidence="3"/>
<evidence type="ECO:0000313" key="12">
    <source>
        <dbReference type="Proteomes" id="UP001438707"/>
    </source>
</evidence>
<dbReference type="Gene3D" id="1.50.10.10">
    <property type="match status" value="1"/>
</dbReference>
<dbReference type="GO" id="GO:0030245">
    <property type="term" value="P:cellulose catabolic process"/>
    <property type="evidence" value="ECO:0007669"/>
    <property type="project" value="UniProtKB-KW"/>
</dbReference>
<keyword evidence="5" id="KW-0136">Cellulose degradation</keyword>
<keyword evidence="7" id="KW-0326">Glycosidase</keyword>